<gene>
    <name evidence="2" type="ORF">HMI01_27610</name>
    <name evidence="3" type="ORF">SAMN05421668_12828</name>
</gene>
<dbReference type="EMBL" id="BJWJ01000050">
    <property type="protein sequence ID" value="GEM05773.1"/>
    <property type="molecule type" value="Genomic_DNA"/>
</dbReference>
<evidence type="ECO:0000313" key="2">
    <source>
        <dbReference type="EMBL" id="GEM05773.1"/>
    </source>
</evidence>
<dbReference type="EMBL" id="FPAI01000028">
    <property type="protein sequence ID" value="SFT02113.1"/>
    <property type="molecule type" value="Genomic_DNA"/>
</dbReference>
<evidence type="ECO:0000256" key="1">
    <source>
        <dbReference type="SAM" id="Phobius"/>
    </source>
</evidence>
<evidence type="ECO:0000313" key="3">
    <source>
        <dbReference type="EMBL" id="SFT02113.1"/>
    </source>
</evidence>
<keyword evidence="1" id="KW-1133">Transmembrane helix</keyword>
<organism evidence="3 4">
    <name type="scientific">Halolactibacillus miurensis</name>
    <dbReference type="NCBI Taxonomy" id="306541"/>
    <lineage>
        <taxon>Bacteria</taxon>
        <taxon>Bacillati</taxon>
        <taxon>Bacillota</taxon>
        <taxon>Bacilli</taxon>
        <taxon>Bacillales</taxon>
        <taxon>Bacillaceae</taxon>
        <taxon>Halolactibacillus</taxon>
    </lineage>
</organism>
<name>A0A1I6UL16_9BACI</name>
<evidence type="ECO:0000313" key="5">
    <source>
        <dbReference type="Proteomes" id="UP000321773"/>
    </source>
</evidence>
<keyword evidence="5" id="KW-1185">Reference proteome</keyword>
<dbReference type="Proteomes" id="UP000321773">
    <property type="component" value="Unassembled WGS sequence"/>
</dbReference>
<dbReference type="Proteomes" id="UP000199139">
    <property type="component" value="Unassembled WGS sequence"/>
</dbReference>
<reference evidence="2 5" key="2">
    <citation type="submission" date="2019-07" db="EMBL/GenBank/DDBJ databases">
        <title>Whole genome shotgun sequence of Halolactibacillus miurensis NBRC 100873.</title>
        <authorList>
            <person name="Hosoyama A."/>
            <person name="Uohara A."/>
            <person name="Ohji S."/>
            <person name="Ichikawa N."/>
        </authorList>
    </citation>
    <scope>NUCLEOTIDE SEQUENCE [LARGE SCALE GENOMIC DNA]</scope>
    <source>
        <strain evidence="2 5">NBRC 100873</strain>
    </source>
</reference>
<sequence>MKRLIRLLALIILIVLLYNLFSDNKLPENWLMMISLLAFVLSYIGKKLDEKKDETR</sequence>
<dbReference type="AlphaFoldDB" id="A0A1I6UL16"/>
<protein>
    <submittedName>
        <fullName evidence="3">Uncharacterized protein</fullName>
    </submittedName>
</protein>
<feature type="transmembrane region" description="Helical" evidence="1">
    <location>
        <begin position="32"/>
        <end position="48"/>
    </location>
</feature>
<keyword evidence="1" id="KW-0472">Membrane</keyword>
<proteinExistence type="predicted"/>
<reference evidence="3 4" key="1">
    <citation type="submission" date="2016-10" db="EMBL/GenBank/DDBJ databases">
        <authorList>
            <person name="de Groot N.N."/>
        </authorList>
    </citation>
    <scope>NUCLEOTIDE SEQUENCE [LARGE SCALE GENOMIC DNA]</scope>
    <source>
        <strain evidence="3 4">DSM 17074</strain>
    </source>
</reference>
<accession>A0A1I6UL16</accession>
<evidence type="ECO:0000313" key="4">
    <source>
        <dbReference type="Proteomes" id="UP000199139"/>
    </source>
</evidence>
<keyword evidence="1" id="KW-0812">Transmembrane</keyword>
<dbReference type="RefSeq" id="WP_156321348.1">
    <property type="nucleotide sequence ID" value="NZ_BJWJ01000050.1"/>
</dbReference>